<evidence type="ECO:0000259" key="5">
    <source>
        <dbReference type="PROSITE" id="PS50531"/>
    </source>
</evidence>
<dbReference type="NCBIfam" id="NF033546">
    <property type="entry name" value="transpos_IS21"/>
    <property type="match status" value="1"/>
</dbReference>
<dbReference type="InterPro" id="IPR017894">
    <property type="entry name" value="HTH_IS21_transposase_type"/>
</dbReference>
<dbReference type="PANTHER" id="PTHR35004:SF7">
    <property type="entry name" value="INTEGRASE PROTEIN"/>
    <property type="match status" value="1"/>
</dbReference>
<proteinExistence type="inferred from homology"/>
<evidence type="ECO:0000256" key="2">
    <source>
        <dbReference type="ARBA" id="ARBA00022578"/>
    </source>
</evidence>
<dbReference type="CDD" id="cd00093">
    <property type="entry name" value="HTH_XRE"/>
    <property type="match status" value="1"/>
</dbReference>
<keyword evidence="7" id="KW-1185">Reference proteome</keyword>
<name>A0ABW7HLC9_9BURK</name>
<dbReference type="Gene3D" id="1.10.10.60">
    <property type="entry name" value="Homeodomain-like"/>
    <property type="match status" value="1"/>
</dbReference>
<evidence type="ECO:0000256" key="4">
    <source>
        <dbReference type="ARBA" id="ARBA00023172"/>
    </source>
</evidence>
<comment type="similarity">
    <text evidence="1">Belongs to the transposase IS21/IS408/IS1162 family.</text>
</comment>
<dbReference type="PROSITE" id="PS50531">
    <property type="entry name" value="HTH_IS21"/>
    <property type="match status" value="1"/>
</dbReference>
<keyword evidence="2" id="KW-0815">Transposition</keyword>
<evidence type="ECO:0000313" key="7">
    <source>
        <dbReference type="Proteomes" id="UP001606134"/>
    </source>
</evidence>
<dbReference type="PANTHER" id="PTHR35004">
    <property type="entry name" value="TRANSPOSASE RV3428C-RELATED"/>
    <property type="match status" value="1"/>
</dbReference>
<keyword evidence="4" id="KW-0233">DNA recombination</keyword>
<dbReference type="RefSeq" id="WP_394418189.1">
    <property type="nucleotide sequence ID" value="NZ_JBIGIC010000046.1"/>
</dbReference>
<dbReference type="Proteomes" id="UP001606134">
    <property type="component" value="Unassembled WGS sequence"/>
</dbReference>
<evidence type="ECO:0000313" key="6">
    <source>
        <dbReference type="EMBL" id="MFG6490617.1"/>
    </source>
</evidence>
<protein>
    <submittedName>
        <fullName evidence="6">IS21 family transposase</fullName>
    </submittedName>
</protein>
<feature type="non-terminal residue" evidence="6">
    <location>
        <position position="213"/>
    </location>
</feature>
<dbReference type="EMBL" id="JBIGIC010000046">
    <property type="protein sequence ID" value="MFG6490617.1"/>
    <property type="molecule type" value="Genomic_DNA"/>
</dbReference>
<sequence>MIDVATLSVIRRWALREQLSIREIARRTGLSRNTIRKYLRAGDQEPTYAKRASKSRLDPFAEKLAHWLKTEAGKTRKQRRTLKQLHAELVTLGYDGSYNRVAAFARDWAQKRQEAKQTTGRGTFVPLVFDAGEAFQFDWSEDWAVLAGERTKLQVAHFKLSHSRAFYVRAYLLQTHEMLFDAHNHAFRVFGGVPKRGIYDNMKTAVDKVLSGK</sequence>
<accession>A0ABW7HLC9</accession>
<dbReference type="InterPro" id="IPR001387">
    <property type="entry name" value="Cro/C1-type_HTH"/>
</dbReference>
<gene>
    <name evidence="6" type="primary">istA</name>
    <name evidence="6" type="ORF">ACG04R_28420</name>
</gene>
<evidence type="ECO:0000256" key="3">
    <source>
        <dbReference type="ARBA" id="ARBA00023125"/>
    </source>
</evidence>
<evidence type="ECO:0000256" key="1">
    <source>
        <dbReference type="ARBA" id="ARBA00009277"/>
    </source>
</evidence>
<keyword evidence="3" id="KW-0238">DNA-binding</keyword>
<organism evidence="6 7">
    <name type="scientific">Pelomonas candidula</name>
    <dbReference type="NCBI Taxonomy" id="3299025"/>
    <lineage>
        <taxon>Bacteria</taxon>
        <taxon>Pseudomonadati</taxon>
        <taxon>Pseudomonadota</taxon>
        <taxon>Betaproteobacteria</taxon>
        <taxon>Burkholderiales</taxon>
        <taxon>Sphaerotilaceae</taxon>
        <taxon>Roseateles</taxon>
    </lineage>
</organism>
<feature type="domain" description="HTH IS21-type" evidence="5">
    <location>
        <begin position="6"/>
        <end position="68"/>
    </location>
</feature>
<reference evidence="6 7" key="1">
    <citation type="submission" date="2024-08" db="EMBL/GenBank/DDBJ databases">
        <authorList>
            <person name="Lu H."/>
        </authorList>
    </citation>
    <scope>NUCLEOTIDE SEQUENCE [LARGE SCALE GENOMIC DNA]</scope>
    <source>
        <strain evidence="6 7">BYS78W</strain>
    </source>
</reference>
<comment type="caution">
    <text evidence="6">The sequence shown here is derived from an EMBL/GenBank/DDBJ whole genome shotgun (WGS) entry which is preliminary data.</text>
</comment>